<comment type="caution">
    <text evidence="2">The sequence shown here is derived from an EMBL/GenBank/DDBJ whole genome shotgun (WGS) entry which is preliminary data.</text>
</comment>
<evidence type="ECO:0000256" key="1">
    <source>
        <dbReference type="SAM" id="Phobius"/>
    </source>
</evidence>
<proteinExistence type="predicted"/>
<feature type="transmembrane region" description="Helical" evidence="1">
    <location>
        <begin position="78"/>
        <end position="108"/>
    </location>
</feature>
<evidence type="ECO:0000313" key="2">
    <source>
        <dbReference type="EMBL" id="PWH83978.1"/>
    </source>
</evidence>
<keyword evidence="3" id="KW-1185">Reference proteome</keyword>
<gene>
    <name evidence="2" type="ORF">DIS18_05370</name>
</gene>
<dbReference type="Proteomes" id="UP000245375">
    <property type="component" value="Unassembled WGS sequence"/>
</dbReference>
<evidence type="ECO:0008006" key="4">
    <source>
        <dbReference type="Google" id="ProtNLM"/>
    </source>
</evidence>
<protein>
    <recommendedName>
        <fullName evidence="4">Type IV leader peptidase family protein</fullName>
    </recommendedName>
</protein>
<evidence type="ECO:0000313" key="3">
    <source>
        <dbReference type="Proteomes" id="UP000245375"/>
    </source>
</evidence>
<dbReference type="AlphaFoldDB" id="A0A2U2X869"/>
<organism evidence="2 3">
    <name type="scientific">Algibacter marinivivus</name>
    <dbReference type="NCBI Taxonomy" id="2100723"/>
    <lineage>
        <taxon>Bacteria</taxon>
        <taxon>Pseudomonadati</taxon>
        <taxon>Bacteroidota</taxon>
        <taxon>Flavobacteriia</taxon>
        <taxon>Flavobacteriales</taxon>
        <taxon>Flavobacteriaceae</taxon>
        <taxon>Algibacter</taxon>
    </lineage>
</organism>
<feature type="transmembrane region" description="Helical" evidence="1">
    <location>
        <begin position="120"/>
        <end position="140"/>
    </location>
</feature>
<dbReference type="EMBL" id="QFRI01000001">
    <property type="protein sequence ID" value="PWH83978.1"/>
    <property type="molecule type" value="Genomic_DNA"/>
</dbReference>
<keyword evidence="1" id="KW-0812">Transmembrane</keyword>
<feature type="transmembrane region" description="Helical" evidence="1">
    <location>
        <begin position="36"/>
        <end position="58"/>
    </location>
</feature>
<keyword evidence="1" id="KW-0472">Membrane</keyword>
<keyword evidence="1" id="KW-1133">Transmembrane helix</keyword>
<reference evidence="3" key="1">
    <citation type="submission" date="2018-05" db="EMBL/GenBank/DDBJ databases">
        <title>Algibacter marinivivus sp. nov., isolated from sample around a algae.</title>
        <authorList>
            <person name="Lu D."/>
        </authorList>
    </citation>
    <scope>NUCLEOTIDE SEQUENCE [LARGE SCALE GENOMIC DNA]</scope>
    <source>
        <strain evidence="3">ZY111</strain>
    </source>
</reference>
<accession>A0A2U2X869</accession>
<feature type="transmembrane region" description="Helical" evidence="1">
    <location>
        <begin position="12"/>
        <end position="30"/>
    </location>
</feature>
<dbReference type="RefSeq" id="WP_109351983.1">
    <property type="nucleotide sequence ID" value="NZ_QFRI01000001.1"/>
</dbReference>
<name>A0A2U2X869_9FLAO</name>
<reference evidence="2 3" key="2">
    <citation type="submission" date="2018-05" db="EMBL/GenBank/DDBJ databases">
        <title>Algibacter marinivivus sp. nov., isolated from sample around a algae.</title>
        <authorList>
            <person name="Zhong X."/>
        </authorList>
    </citation>
    <scope>NUCLEOTIDE SEQUENCE [LARGE SCALE GENOMIC DNA]</scope>
    <source>
        <strain evidence="2 3">ZY111</strain>
    </source>
</reference>
<sequence>MVFLQDIKERKVYWFLFPVIGICSGMLMYLNTFSQLFYTTVAINLIFVGLLIGVVFLYSRIKLKTSVSNTFGLGDGLLFLALAFSFFSVSFLILFVFGLLFSLVLHLFIKQRTKQETVPLAGYLSLFFAIAYISHWFGILKSVYTI</sequence>